<evidence type="ECO:0000259" key="1">
    <source>
        <dbReference type="Pfam" id="PF13020"/>
    </source>
</evidence>
<evidence type="ECO:0000313" key="2">
    <source>
        <dbReference type="EMBL" id="CAI9761385.1"/>
    </source>
</evidence>
<dbReference type="EMBL" id="OU503040">
    <property type="protein sequence ID" value="CAI9761385.1"/>
    <property type="molecule type" value="Genomic_DNA"/>
</dbReference>
<evidence type="ECO:0000313" key="3">
    <source>
        <dbReference type="Proteomes" id="UP000834106"/>
    </source>
</evidence>
<dbReference type="AlphaFoldDB" id="A0AAD1Z4Z9"/>
<reference evidence="2" key="1">
    <citation type="submission" date="2023-05" db="EMBL/GenBank/DDBJ databases">
        <authorList>
            <person name="Huff M."/>
        </authorList>
    </citation>
    <scope>NUCLEOTIDE SEQUENCE</scope>
</reference>
<dbReference type="PANTHER" id="PTHR32387:SF0">
    <property type="entry name" value="PROTEIN NO VEIN"/>
    <property type="match status" value="1"/>
</dbReference>
<sequence>MELSCLLYGGNPEVHMANFLRKIAIMAESGSTLEQMEFFILNSLKLHGFPTNDETNSIEFRKKTGINSYWTPIGWKTAPCFKFAYENQSQTQATWSPLDASSLEAEAPGYLSDPQALLTGRIGELVAFKYFVGKAGKTSVKWVNEVDKTGLPDDIVIGGEEESKEYIEVKSTKSTTDWFAISVKE</sequence>
<dbReference type="Proteomes" id="UP000834106">
    <property type="component" value="Chromosome 5"/>
</dbReference>
<gene>
    <name evidence="2" type="ORF">FPE_LOCUS8815</name>
</gene>
<dbReference type="PANTHER" id="PTHR32387">
    <property type="entry name" value="WU:FJ29H11"/>
    <property type="match status" value="1"/>
</dbReference>
<dbReference type="GO" id="GO:0009793">
    <property type="term" value="P:embryo development ending in seed dormancy"/>
    <property type="evidence" value="ECO:0007669"/>
    <property type="project" value="TreeGrafter"/>
</dbReference>
<organism evidence="2 3">
    <name type="scientific">Fraxinus pennsylvanica</name>
    <dbReference type="NCBI Taxonomy" id="56036"/>
    <lineage>
        <taxon>Eukaryota</taxon>
        <taxon>Viridiplantae</taxon>
        <taxon>Streptophyta</taxon>
        <taxon>Embryophyta</taxon>
        <taxon>Tracheophyta</taxon>
        <taxon>Spermatophyta</taxon>
        <taxon>Magnoliopsida</taxon>
        <taxon>eudicotyledons</taxon>
        <taxon>Gunneridae</taxon>
        <taxon>Pentapetalae</taxon>
        <taxon>asterids</taxon>
        <taxon>lamiids</taxon>
        <taxon>Lamiales</taxon>
        <taxon>Oleaceae</taxon>
        <taxon>Oleeae</taxon>
        <taxon>Fraxinus</taxon>
    </lineage>
</organism>
<keyword evidence="3" id="KW-1185">Reference proteome</keyword>
<dbReference type="GO" id="GO:0005634">
    <property type="term" value="C:nucleus"/>
    <property type="evidence" value="ECO:0007669"/>
    <property type="project" value="TreeGrafter"/>
</dbReference>
<dbReference type="InterPro" id="IPR052957">
    <property type="entry name" value="Auxin_embryo_med"/>
</dbReference>
<dbReference type="GO" id="GO:0048364">
    <property type="term" value="P:root development"/>
    <property type="evidence" value="ECO:0007669"/>
    <property type="project" value="TreeGrafter"/>
</dbReference>
<dbReference type="Pfam" id="PF13020">
    <property type="entry name" value="NOV_C"/>
    <property type="match status" value="1"/>
</dbReference>
<proteinExistence type="predicted"/>
<dbReference type="InterPro" id="IPR024975">
    <property type="entry name" value="NOV_C"/>
</dbReference>
<dbReference type="GO" id="GO:0010305">
    <property type="term" value="P:leaf vascular tissue pattern formation"/>
    <property type="evidence" value="ECO:0007669"/>
    <property type="project" value="TreeGrafter"/>
</dbReference>
<name>A0AAD1Z4Z9_9LAMI</name>
<accession>A0AAD1Z4Z9</accession>
<protein>
    <recommendedName>
        <fullName evidence="1">Protein NO VEIN C-terminal domain-containing protein</fullName>
    </recommendedName>
</protein>
<feature type="domain" description="Protein NO VEIN C-terminal" evidence="1">
    <location>
        <begin position="123"/>
        <end position="185"/>
    </location>
</feature>